<sequence>MIGISSITKLNDLVKSGSESLKKLAESAKLKFASNSQLKTDTLFMHYKVGQIDVESNLLRSQQFQKWMKSVKKAYKKNPDAGNVAMTSKLISHYGDEPIANMLAAAREVRNNVFTLMKLDKAGDQMFESPVWNTYFSYLEKLDNENPKQLLFMVLQRHYDDEKLAKTLATAIQKDGSGIAEDMEKLQRASWMHTERTAHDVFKLLKLNQPGEELLKSQGLSTWVTYVKTLNKDPYDMLLLELRRDNDQKKIATLLQAAKHDYHGKTHAYEIANAQQIRWQKDGYNADDVFMMLRLNKDGDKLFENPVFATWMSYLTKLDKSNPDEAMYSVLKSHYGEIGLAKMMKIAEADPTTKNIAIKLQEEIWRSQQKTGDDIFNLFKLEQKEGEMFGSPEFSTWASYVKKLNTLDKTPDDVVVLSNLKKRYDDVELALMLGRSKKLAMEKNGSGLKVIRDLQTDQFRQWFVDGWDTNFVSGVMLAENRYDPKKDIQVITDYATFYKAATGHY</sequence>
<dbReference type="Proteomes" id="UP000198211">
    <property type="component" value="Unassembled WGS sequence"/>
</dbReference>
<evidence type="ECO:0000256" key="3">
    <source>
        <dbReference type="ARBA" id="ARBA00010400"/>
    </source>
</evidence>
<dbReference type="EMBL" id="NBNE01008803">
    <property type="protein sequence ID" value="OWY99090.1"/>
    <property type="molecule type" value="Genomic_DNA"/>
</dbReference>
<comment type="caution">
    <text evidence="8">The sequence shown here is derived from an EMBL/GenBank/DDBJ whole genome shotgun (WGS) entry which is preliminary data.</text>
</comment>
<reference evidence="9" key="1">
    <citation type="submission" date="2017-03" db="EMBL/GenBank/DDBJ databases">
        <title>Phytopthora megakarya and P. palmivora, two closely related causual agents of cacao black pod achieved similar genome size and gene model numbers by different mechanisms.</title>
        <authorList>
            <person name="Ali S."/>
            <person name="Shao J."/>
            <person name="Larry D.J."/>
            <person name="Kronmiller B."/>
            <person name="Shen D."/>
            <person name="Strem M.D."/>
            <person name="Melnick R.L."/>
            <person name="Guiltinan M.J."/>
            <person name="Tyler B.M."/>
            <person name="Meinhardt L.W."/>
            <person name="Bailey B.A."/>
        </authorList>
    </citation>
    <scope>NUCLEOTIDE SEQUENCE [LARGE SCALE GENOMIC DNA]</scope>
    <source>
        <strain evidence="9">zdho120</strain>
    </source>
</reference>
<evidence type="ECO:0000256" key="1">
    <source>
        <dbReference type="ARBA" id="ARBA00004340"/>
    </source>
</evidence>
<name>A0A225V0W7_9STRA</name>
<evidence type="ECO:0000256" key="2">
    <source>
        <dbReference type="ARBA" id="ARBA00004613"/>
    </source>
</evidence>
<protein>
    <submittedName>
        <fullName evidence="8">RxLR effector protein</fullName>
    </submittedName>
</protein>
<keyword evidence="5" id="KW-0732">Signal</keyword>
<keyword evidence="9" id="KW-1185">Reference proteome</keyword>
<evidence type="ECO:0000259" key="7">
    <source>
        <dbReference type="Pfam" id="PF22748"/>
    </source>
</evidence>
<evidence type="ECO:0000256" key="5">
    <source>
        <dbReference type="ARBA" id="ARBA00022729"/>
    </source>
</evidence>
<comment type="similarity">
    <text evidence="3">Belongs to the RxLR effector family.</text>
</comment>
<evidence type="ECO:0000256" key="4">
    <source>
        <dbReference type="ARBA" id="ARBA00022525"/>
    </source>
</evidence>
<accession>A0A225V0W7</accession>
<proteinExistence type="inferred from homology"/>
<dbReference type="Pfam" id="PF22748">
    <property type="entry name" value="PexRD54_WY"/>
    <property type="match status" value="1"/>
</dbReference>
<evidence type="ECO:0000256" key="6">
    <source>
        <dbReference type="ARBA" id="ARBA00023026"/>
    </source>
</evidence>
<dbReference type="AlphaFoldDB" id="A0A225V0W7"/>
<dbReference type="OrthoDB" id="110891at2759"/>
<keyword evidence="6" id="KW-0843">Virulence</keyword>
<evidence type="ECO:0000313" key="9">
    <source>
        <dbReference type="Proteomes" id="UP000198211"/>
    </source>
</evidence>
<comment type="subcellular location">
    <subcellularLocation>
        <location evidence="1">Host cell</location>
    </subcellularLocation>
    <subcellularLocation>
        <location evidence="2">Secreted</location>
    </subcellularLocation>
</comment>
<dbReference type="GO" id="GO:0043657">
    <property type="term" value="C:host cell"/>
    <property type="evidence" value="ECO:0007669"/>
    <property type="project" value="UniProtKB-SubCell"/>
</dbReference>
<organism evidence="8 9">
    <name type="scientific">Phytophthora megakarya</name>
    <dbReference type="NCBI Taxonomy" id="4795"/>
    <lineage>
        <taxon>Eukaryota</taxon>
        <taxon>Sar</taxon>
        <taxon>Stramenopiles</taxon>
        <taxon>Oomycota</taxon>
        <taxon>Peronosporomycetes</taxon>
        <taxon>Peronosporales</taxon>
        <taxon>Peronosporaceae</taxon>
        <taxon>Phytophthora</taxon>
    </lineage>
</organism>
<dbReference type="GO" id="GO:0005576">
    <property type="term" value="C:extracellular region"/>
    <property type="evidence" value="ECO:0007669"/>
    <property type="project" value="UniProtKB-SubCell"/>
</dbReference>
<gene>
    <name evidence="8" type="ORF">PHMEG_00029976</name>
</gene>
<feature type="domain" description="RxLR effector PexRD54 WY" evidence="7">
    <location>
        <begin position="284"/>
        <end position="314"/>
    </location>
</feature>
<evidence type="ECO:0000313" key="8">
    <source>
        <dbReference type="EMBL" id="OWY99090.1"/>
    </source>
</evidence>
<dbReference type="STRING" id="4795.A0A225V0W7"/>
<dbReference type="InterPro" id="IPR054463">
    <property type="entry name" value="PexRD54_WY"/>
</dbReference>
<keyword evidence="4" id="KW-0964">Secreted</keyword>